<sequence length="363" mass="40428">MMSANFLKSRTRALTGGDSLNRPIAIDLFCGSGAVTTAMKEDGYRVVAAVDMNRICGVTYRKNHPEVLFRKKDIRSLQPSELLVAIPKGKKLKLMAVCAPCQPFSSQNRRRGASDTRAPLILESVRLARALKPQLIIYENVPGIVASAIFQRLKRSLASAGYILGNPQRVDAADFGVPQRRVRCIVAAIRAPGRIKDFVVPAQGAERVTVRDALADLRPLSSGERDPHDLLHTSRAHHEITLRRLAAIPQDGGSRDSLPPELQLECHRNRNKGDFCDVYGRMRWDSVAPTLTTGCTDVTRGRYAHPRDDRAITLREAARLQTFPDWYQFAGNRSEIAEQIGNAVPVEMFRRLVAILRKSYPEL</sequence>
<comment type="catalytic activity">
    <reaction evidence="6">
        <text>a 2'-deoxycytidine in DNA + S-adenosyl-L-methionine = a 5-methyl-2'-deoxycytidine in DNA + S-adenosyl-L-homocysteine + H(+)</text>
        <dbReference type="Rhea" id="RHEA:13681"/>
        <dbReference type="Rhea" id="RHEA-COMP:11369"/>
        <dbReference type="Rhea" id="RHEA-COMP:11370"/>
        <dbReference type="ChEBI" id="CHEBI:15378"/>
        <dbReference type="ChEBI" id="CHEBI:57856"/>
        <dbReference type="ChEBI" id="CHEBI:59789"/>
        <dbReference type="ChEBI" id="CHEBI:85452"/>
        <dbReference type="ChEBI" id="CHEBI:85454"/>
        <dbReference type="EC" id="2.1.1.37"/>
    </reaction>
</comment>
<dbReference type="RefSeq" id="WP_209983470.1">
    <property type="nucleotide sequence ID" value="NZ_JAGINO010000011.1"/>
</dbReference>
<feature type="active site" evidence="7">
    <location>
        <position position="101"/>
    </location>
</feature>
<dbReference type="Gene3D" id="3.40.50.150">
    <property type="entry name" value="Vaccinia Virus protein VP39"/>
    <property type="match status" value="1"/>
</dbReference>
<evidence type="ECO:0000256" key="8">
    <source>
        <dbReference type="RuleBase" id="RU000416"/>
    </source>
</evidence>
<evidence type="ECO:0000256" key="6">
    <source>
        <dbReference type="ARBA" id="ARBA00047422"/>
    </source>
</evidence>
<organism evidence="9 10">
    <name type="scientific">Azospirillum picis</name>
    <dbReference type="NCBI Taxonomy" id="488438"/>
    <lineage>
        <taxon>Bacteria</taxon>
        <taxon>Pseudomonadati</taxon>
        <taxon>Pseudomonadota</taxon>
        <taxon>Alphaproteobacteria</taxon>
        <taxon>Rhodospirillales</taxon>
        <taxon>Azospirillaceae</taxon>
        <taxon>Azospirillum</taxon>
    </lineage>
</organism>
<dbReference type="InterPro" id="IPR050390">
    <property type="entry name" value="C5-Methyltransferase"/>
</dbReference>
<dbReference type="Proteomes" id="UP001244552">
    <property type="component" value="Unassembled WGS sequence"/>
</dbReference>
<dbReference type="NCBIfam" id="TIGR00675">
    <property type="entry name" value="dcm"/>
    <property type="match status" value="1"/>
</dbReference>
<comment type="similarity">
    <text evidence="7 8">Belongs to the class I-like SAM-binding methyltransferase superfamily. C5-methyltransferase family.</text>
</comment>
<dbReference type="InterPro" id="IPR001525">
    <property type="entry name" value="C5_MeTfrase"/>
</dbReference>
<dbReference type="GO" id="GO:0032259">
    <property type="term" value="P:methylation"/>
    <property type="evidence" value="ECO:0007669"/>
    <property type="project" value="UniProtKB-KW"/>
</dbReference>
<dbReference type="PANTHER" id="PTHR10629">
    <property type="entry name" value="CYTOSINE-SPECIFIC METHYLTRANSFERASE"/>
    <property type="match status" value="1"/>
</dbReference>
<keyword evidence="5" id="KW-0680">Restriction system</keyword>
<keyword evidence="3 7" id="KW-0808">Transferase</keyword>
<keyword evidence="4 7" id="KW-0949">S-adenosyl-L-methionine</keyword>
<dbReference type="SUPFAM" id="SSF53335">
    <property type="entry name" value="S-adenosyl-L-methionine-dependent methyltransferases"/>
    <property type="match status" value="1"/>
</dbReference>
<protein>
    <recommendedName>
        <fullName evidence="1">DNA (cytosine-5-)-methyltransferase</fullName>
        <ecNumber evidence="1">2.1.1.37</ecNumber>
    </recommendedName>
</protein>
<evidence type="ECO:0000256" key="4">
    <source>
        <dbReference type="ARBA" id="ARBA00022691"/>
    </source>
</evidence>
<dbReference type="PANTHER" id="PTHR10629:SF52">
    <property type="entry name" value="DNA (CYTOSINE-5)-METHYLTRANSFERASE 1"/>
    <property type="match status" value="1"/>
</dbReference>
<keyword evidence="10" id="KW-1185">Reference proteome</keyword>
<evidence type="ECO:0000256" key="1">
    <source>
        <dbReference type="ARBA" id="ARBA00011975"/>
    </source>
</evidence>
<dbReference type="InterPro" id="IPR029063">
    <property type="entry name" value="SAM-dependent_MTases_sf"/>
</dbReference>
<evidence type="ECO:0000256" key="7">
    <source>
        <dbReference type="PROSITE-ProRule" id="PRU01016"/>
    </source>
</evidence>
<dbReference type="Gene3D" id="3.90.120.10">
    <property type="entry name" value="DNA Methylase, subunit A, domain 2"/>
    <property type="match status" value="1"/>
</dbReference>
<dbReference type="PROSITE" id="PS51679">
    <property type="entry name" value="SAM_MT_C5"/>
    <property type="match status" value="1"/>
</dbReference>
<gene>
    <name evidence="9" type="ORF">QO018_003401</name>
</gene>
<evidence type="ECO:0000313" key="9">
    <source>
        <dbReference type="EMBL" id="MDQ0534526.1"/>
    </source>
</evidence>
<evidence type="ECO:0000256" key="3">
    <source>
        <dbReference type="ARBA" id="ARBA00022679"/>
    </source>
</evidence>
<evidence type="ECO:0000256" key="5">
    <source>
        <dbReference type="ARBA" id="ARBA00022747"/>
    </source>
</evidence>
<name>A0ABU0MMX3_9PROT</name>
<dbReference type="EMBL" id="JAUSVU010000012">
    <property type="protein sequence ID" value="MDQ0534526.1"/>
    <property type="molecule type" value="Genomic_DNA"/>
</dbReference>
<dbReference type="PRINTS" id="PR00105">
    <property type="entry name" value="C5METTRFRASE"/>
</dbReference>
<dbReference type="Pfam" id="PF00145">
    <property type="entry name" value="DNA_methylase"/>
    <property type="match status" value="1"/>
</dbReference>
<dbReference type="GO" id="GO:0003886">
    <property type="term" value="F:DNA (cytosine-5-)-methyltransferase activity"/>
    <property type="evidence" value="ECO:0007669"/>
    <property type="project" value="UniProtKB-EC"/>
</dbReference>
<comment type="caution">
    <text evidence="9">The sequence shown here is derived from an EMBL/GenBank/DDBJ whole genome shotgun (WGS) entry which is preliminary data.</text>
</comment>
<proteinExistence type="inferred from homology"/>
<evidence type="ECO:0000256" key="2">
    <source>
        <dbReference type="ARBA" id="ARBA00022603"/>
    </source>
</evidence>
<evidence type="ECO:0000313" key="10">
    <source>
        <dbReference type="Proteomes" id="UP001244552"/>
    </source>
</evidence>
<dbReference type="EC" id="2.1.1.37" evidence="1"/>
<keyword evidence="2 7" id="KW-0489">Methyltransferase</keyword>
<reference evidence="9 10" key="1">
    <citation type="submission" date="2023-07" db="EMBL/GenBank/DDBJ databases">
        <title>Genomic Encyclopedia of Type Strains, Phase IV (KMG-IV): sequencing the most valuable type-strain genomes for metagenomic binning, comparative biology and taxonomic classification.</title>
        <authorList>
            <person name="Goeker M."/>
        </authorList>
    </citation>
    <scope>NUCLEOTIDE SEQUENCE [LARGE SCALE GENOMIC DNA]</scope>
    <source>
        <strain evidence="9 10">DSM 19922</strain>
    </source>
</reference>
<accession>A0ABU0MMX3</accession>